<proteinExistence type="predicted"/>
<dbReference type="AlphaFoldDB" id="A0A2A9D368"/>
<dbReference type="Proteomes" id="UP000224915">
    <property type="component" value="Unassembled WGS sequence"/>
</dbReference>
<gene>
    <name evidence="5" type="ORF">ATL40_2724</name>
</gene>
<dbReference type="PANTHER" id="PTHR48100:SF1">
    <property type="entry name" value="HISTIDINE PHOSPHATASE FAMILY PROTEIN-RELATED"/>
    <property type="match status" value="1"/>
</dbReference>
<dbReference type="EMBL" id="PDJD01000001">
    <property type="protein sequence ID" value="PFG21104.1"/>
    <property type="molecule type" value="Genomic_DNA"/>
</dbReference>
<evidence type="ECO:0000256" key="4">
    <source>
        <dbReference type="PIRSR" id="PIRSR613078-2"/>
    </source>
</evidence>
<feature type="active site" description="Proton donor/acceptor" evidence="3">
    <location>
        <position position="91"/>
    </location>
</feature>
<dbReference type="PROSITE" id="PS00175">
    <property type="entry name" value="PG_MUTASE"/>
    <property type="match status" value="1"/>
</dbReference>
<dbReference type="PANTHER" id="PTHR48100">
    <property type="entry name" value="BROAD-SPECIFICITY PHOSPHATASE YOR283W-RELATED"/>
    <property type="match status" value="1"/>
</dbReference>
<keyword evidence="2" id="KW-0413">Isomerase</keyword>
<evidence type="ECO:0000256" key="1">
    <source>
        <dbReference type="ARBA" id="ARBA00023152"/>
    </source>
</evidence>
<accession>A0A2A9D368</accession>
<organism evidence="5 6">
    <name type="scientific">Serinibacter salmoneus</name>
    <dbReference type="NCBI Taxonomy" id="556530"/>
    <lineage>
        <taxon>Bacteria</taxon>
        <taxon>Bacillati</taxon>
        <taxon>Actinomycetota</taxon>
        <taxon>Actinomycetes</taxon>
        <taxon>Micrococcales</taxon>
        <taxon>Beutenbergiaceae</taxon>
        <taxon>Serinibacter</taxon>
    </lineage>
</organism>
<evidence type="ECO:0000256" key="3">
    <source>
        <dbReference type="PIRSR" id="PIRSR613078-1"/>
    </source>
</evidence>
<protein>
    <submittedName>
        <fullName evidence="5">Putative phosphoglycerate mutase</fullName>
    </submittedName>
</protein>
<dbReference type="SUPFAM" id="SSF53254">
    <property type="entry name" value="Phosphoglycerate mutase-like"/>
    <property type="match status" value="1"/>
</dbReference>
<dbReference type="OrthoDB" id="4131070at2"/>
<name>A0A2A9D368_9MICO</name>
<dbReference type="GO" id="GO:0005737">
    <property type="term" value="C:cytoplasm"/>
    <property type="evidence" value="ECO:0007669"/>
    <property type="project" value="TreeGrafter"/>
</dbReference>
<feature type="binding site" evidence="4">
    <location>
        <begin position="16"/>
        <end position="23"/>
    </location>
    <ligand>
        <name>substrate</name>
    </ligand>
</feature>
<dbReference type="GO" id="GO:0016791">
    <property type="term" value="F:phosphatase activity"/>
    <property type="evidence" value="ECO:0007669"/>
    <property type="project" value="TreeGrafter"/>
</dbReference>
<dbReference type="InterPro" id="IPR029033">
    <property type="entry name" value="His_PPase_superfam"/>
</dbReference>
<comment type="caution">
    <text evidence="5">The sequence shown here is derived from an EMBL/GenBank/DDBJ whole genome shotgun (WGS) entry which is preliminary data.</text>
</comment>
<dbReference type="RefSeq" id="WP_098469993.1">
    <property type="nucleotide sequence ID" value="NZ_PDJD01000001.1"/>
</dbReference>
<dbReference type="Gene3D" id="3.40.50.1240">
    <property type="entry name" value="Phosphoglycerate mutase-like"/>
    <property type="match status" value="1"/>
</dbReference>
<dbReference type="SMART" id="SM00855">
    <property type="entry name" value="PGAM"/>
    <property type="match status" value="1"/>
</dbReference>
<evidence type="ECO:0000256" key="2">
    <source>
        <dbReference type="ARBA" id="ARBA00023235"/>
    </source>
</evidence>
<dbReference type="InterPro" id="IPR001345">
    <property type="entry name" value="PG/BPGM_mutase_AS"/>
</dbReference>
<dbReference type="InterPro" id="IPR050275">
    <property type="entry name" value="PGM_Phosphatase"/>
</dbReference>
<keyword evidence="6" id="KW-1185">Reference proteome</keyword>
<evidence type="ECO:0000313" key="5">
    <source>
        <dbReference type="EMBL" id="PFG21104.1"/>
    </source>
</evidence>
<feature type="active site" description="Tele-phosphohistidine intermediate" evidence="3">
    <location>
        <position position="17"/>
    </location>
</feature>
<reference evidence="5 6" key="1">
    <citation type="submission" date="2017-10" db="EMBL/GenBank/DDBJ databases">
        <title>Sequencing the genomes of 1000 actinobacteria strains.</title>
        <authorList>
            <person name="Klenk H.-P."/>
        </authorList>
    </citation>
    <scope>NUCLEOTIDE SEQUENCE [LARGE SCALE GENOMIC DNA]</scope>
    <source>
        <strain evidence="5 6">DSM 21801</strain>
    </source>
</reference>
<dbReference type="CDD" id="cd07067">
    <property type="entry name" value="HP_PGM_like"/>
    <property type="match status" value="1"/>
</dbReference>
<evidence type="ECO:0000313" key="6">
    <source>
        <dbReference type="Proteomes" id="UP000224915"/>
    </source>
</evidence>
<dbReference type="Pfam" id="PF00300">
    <property type="entry name" value="His_Phos_1"/>
    <property type="match status" value="1"/>
</dbReference>
<feature type="binding site" evidence="4">
    <location>
        <position position="66"/>
    </location>
    <ligand>
        <name>substrate</name>
    </ligand>
</feature>
<dbReference type="InterPro" id="IPR013078">
    <property type="entry name" value="His_Pase_superF_clade-1"/>
</dbReference>
<keyword evidence="1" id="KW-0324">Glycolysis</keyword>
<sequence length="220" mass="23470">MDTTTVASTTTLTLVRHGQTHLNARRMLQGSCDSPLTRLGRAGVQATARHLAAEDFDAAYSSPQGRAMMTAVELVRHHAELRLRAHAGLREFSFGAFERLPEQRLDAHQPWAELVREVLAGTHEGLPGGESGAAYMTRVRETFAEITASHPGGHVLVVGHGLTLGAYLATIGAPVLHPLPNASVSRVAIVEGKPRILEVGRDVAGHGTRAARPARLAQPA</sequence>